<proteinExistence type="predicted"/>
<gene>
    <name evidence="2" type="ORF">GCM10011403_17840</name>
</gene>
<protein>
    <recommendedName>
        <fullName evidence="1">DUF4159 domain-containing protein</fullName>
    </recommendedName>
</protein>
<organism evidence="2 3">
    <name type="scientific">Pseudohongiella nitratireducens</name>
    <dbReference type="NCBI Taxonomy" id="1768907"/>
    <lineage>
        <taxon>Bacteria</taxon>
        <taxon>Pseudomonadati</taxon>
        <taxon>Pseudomonadota</taxon>
        <taxon>Gammaproteobacteria</taxon>
        <taxon>Pseudomonadales</taxon>
        <taxon>Pseudohongiellaceae</taxon>
        <taxon>Pseudohongiella</taxon>
    </lineage>
</organism>
<evidence type="ECO:0000313" key="2">
    <source>
        <dbReference type="EMBL" id="GFZ75794.1"/>
    </source>
</evidence>
<dbReference type="EMBL" id="BMIY01000007">
    <property type="protein sequence ID" value="GFZ75794.1"/>
    <property type="molecule type" value="Genomic_DNA"/>
</dbReference>
<dbReference type="AlphaFoldDB" id="A0A916QK65"/>
<dbReference type="Proteomes" id="UP000627715">
    <property type="component" value="Unassembled WGS sequence"/>
</dbReference>
<keyword evidence="3" id="KW-1185">Reference proteome</keyword>
<accession>A0A916QK65</accession>
<feature type="domain" description="DUF4159" evidence="1">
    <location>
        <begin position="68"/>
        <end position="280"/>
    </location>
</feature>
<dbReference type="Pfam" id="PF13709">
    <property type="entry name" value="DUF4159"/>
    <property type="match status" value="1"/>
</dbReference>
<evidence type="ECO:0000313" key="3">
    <source>
        <dbReference type="Proteomes" id="UP000627715"/>
    </source>
</evidence>
<dbReference type="Gene3D" id="3.40.50.12140">
    <property type="entry name" value="Domain of unknown function DUF4159"/>
    <property type="match status" value="1"/>
</dbReference>
<sequence>MSQSMKKKQGSVSLVVFLWLLSAWLMPLQAQPIRALQQGNDSTSRQSAPGLAAGQIVDEVDLAGEFAFVRVQYDSYFRGGFGYGPWSVDFPDADRNFLRGVARLSHVRVMPEPIVLRLDDDQIFEYPFLYALEVGRNGGPFFTPPEINNLREYLLRGGFLLIDDFWGTREWEAFENSIRMVFPDRELERLAPDHEIFRIYYDTQGPQMIPALGNPDNMAERDVDTTAVFAIRDDDGRIMVLINWNTDMGDGWEHTYHPRYPTRYANLSYQMGLNYLIYSLTH</sequence>
<evidence type="ECO:0000259" key="1">
    <source>
        <dbReference type="Pfam" id="PF13709"/>
    </source>
</evidence>
<reference evidence="2" key="2">
    <citation type="submission" date="2020-09" db="EMBL/GenBank/DDBJ databases">
        <authorList>
            <person name="Sun Q."/>
            <person name="Zhou Y."/>
        </authorList>
    </citation>
    <scope>NUCLEOTIDE SEQUENCE</scope>
    <source>
        <strain evidence="2">CGMCC 1.15425</strain>
    </source>
</reference>
<name>A0A916QK65_9GAMM</name>
<reference evidence="2" key="1">
    <citation type="journal article" date="2014" name="Int. J. Syst. Evol. Microbiol.">
        <title>Complete genome sequence of Corynebacterium casei LMG S-19264T (=DSM 44701T), isolated from a smear-ripened cheese.</title>
        <authorList>
            <consortium name="US DOE Joint Genome Institute (JGI-PGF)"/>
            <person name="Walter F."/>
            <person name="Albersmeier A."/>
            <person name="Kalinowski J."/>
            <person name="Ruckert C."/>
        </authorList>
    </citation>
    <scope>NUCLEOTIDE SEQUENCE</scope>
    <source>
        <strain evidence="2">CGMCC 1.15425</strain>
    </source>
</reference>
<comment type="caution">
    <text evidence="2">The sequence shown here is derived from an EMBL/GenBank/DDBJ whole genome shotgun (WGS) entry which is preliminary data.</text>
</comment>
<dbReference type="InterPro" id="IPR025297">
    <property type="entry name" value="DUF4159"/>
</dbReference>